<proteinExistence type="predicted"/>
<dbReference type="EMBL" id="CP109109">
    <property type="protein sequence ID" value="WSB99171.1"/>
    <property type="molecule type" value="Genomic_DNA"/>
</dbReference>
<dbReference type="Proteomes" id="UP001348369">
    <property type="component" value="Chromosome"/>
</dbReference>
<gene>
    <name evidence="1" type="ORF">OG835_20550</name>
</gene>
<organism evidence="1 2">
    <name type="scientific">Streptomyces scopuliridis</name>
    <dbReference type="NCBI Taxonomy" id="452529"/>
    <lineage>
        <taxon>Bacteria</taxon>
        <taxon>Bacillati</taxon>
        <taxon>Actinomycetota</taxon>
        <taxon>Actinomycetes</taxon>
        <taxon>Kitasatosporales</taxon>
        <taxon>Streptomycetaceae</taxon>
        <taxon>Streptomyces</taxon>
    </lineage>
</organism>
<protein>
    <submittedName>
        <fullName evidence="1">Ice-binding family protein</fullName>
    </submittedName>
</protein>
<name>A0ACD4ZMZ7_9ACTN</name>
<sequence>MTLRRTMSTWAWSVLTVVLAATVIAATSTRANALATPVPLGTATSFAVLAGQSVTNTGPSVITGDLGVSPGTAISGFPPGLVNGVQHSADAVALQAKSDLVAAYNNAAGQATDAALPPDAGGLTLVPGVYTASSTLGLTGTLTLDAQGDPNAVWVFQVGSGLTTASASRVLLINGASPCNVYWQIGSSATLGTGTTFVGTIMALTSISVTTNASIDGRALARNGSVTLDTNRITRPQCGTTTGGTTTAGTTGTTTTGTTTTGTTTGTTSAGTSGSATSGLLGGVLGGLTTGGVTNGGLLGGALTGGIVAGNTAGNITGGNVTGDITGGNVTGGNGGEHGKPPHHGDHGKPPHHGDHGKPEHGDHGDHHGDHGKPPHHGDHGKPEHGDHGDHHGDHGKPPHHGDHGKPPHHGDHGDHGDHGKPEHGDHGKPEHGDHGKPDHGDHGKPEHGDHGKPDGWEGHQGYGDQPDMSGDQGGDEGHEGFNG</sequence>
<keyword evidence="2" id="KW-1185">Reference proteome</keyword>
<evidence type="ECO:0000313" key="1">
    <source>
        <dbReference type="EMBL" id="WSB99171.1"/>
    </source>
</evidence>
<accession>A0ACD4ZMZ7</accession>
<evidence type="ECO:0000313" key="2">
    <source>
        <dbReference type="Proteomes" id="UP001348369"/>
    </source>
</evidence>
<reference evidence="1" key="1">
    <citation type="submission" date="2022-10" db="EMBL/GenBank/DDBJ databases">
        <title>The complete genomes of actinobacterial strains from the NBC collection.</title>
        <authorList>
            <person name="Joergensen T.S."/>
            <person name="Alvarez Arevalo M."/>
            <person name="Sterndorff E.B."/>
            <person name="Faurdal D."/>
            <person name="Vuksanovic O."/>
            <person name="Mourched A.-S."/>
            <person name="Charusanti P."/>
            <person name="Shaw S."/>
            <person name="Blin K."/>
            <person name="Weber T."/>
        </authorList>
    </citation>
    <scope>NUCLEOTIDE SEQUENCE</scope>
    <source>
        <strain evidence="1">NBC 01771</strain>
    </source>
</reference>